<organism evidence="1 2">
    <name type="scientific">Chamaesiphon polymorphus CCALA 037</name>
    <dbReference type="NCBI Taxonomy" id="2107692"/>
    <lineage>
        <taxon>Bacteria</taxon>
        <taxon>Bacillati</taxon>
        <taxon>Cyanobacteriota</taxon>
        <taxon>Cyanophyceae</taxon>
        <taxon>Gomontiellales</taxon>
        <taxon>Chamaesiphonaceae</taxon>
        <taxon>Chamaesiphon</taxon>
    </lineage>
</organism>
<dbReference type="AlphaFoldDB" id="A0A2T1GMK5"/>
<accession>A0A2T1GMK5</accession>
<protein>
    <submittedName>
        <fullName evidence="1">Uncharacterized protein</fullName>
    </submittedName>
</protein>
<evidence type="ECO:0000313" key="1">
    <source>
        <dbReference type="EMBL" id="PSB59129.1"/>
    </source>
</evidence>
<dbReference type="OrthoDB" id="9831785at2"/>
<gene>
    <name evidence="1" type="ORF">C7B77_02030</name>
</gene>
<reference evidence="1 2" key="1">
    <citation type="submission" date="2018-03" db="EMBL/GenBank/DDBJ databases">
        <title>The ancient ancestry and fast evolution of plastids.</title>
        <authorList>
            <person name="Moore K.R."/>
            <person name="Magnabosco C."/>
            <person name="Momper L."/>
            <person name="Gold D.A."/>
            <person name="Bosak T."/>
            <person name="Fournier G.P."/>
        </authorList>
    </citation>
    <scope>NUCLEOTIDE SEQUENCE [LARGE SCALE GENOMIC DNA]</scope>
    <source>
        <strain evidence="1 2">CCALA 037</strain>
    </source>
</reference>
<comment type="caution">
    <text evidence="1">The sequence shown here is derived from an EMBL/GenBank/DDBJ whole genome shotgun (WGS) entry which is preliminary data.</text>
</comment>
<sequence>MQASMFGQRNKTRYLTEFKSDPRYYRDVIVITYLPPTSAFGIRRDINPEGAIETPIVLIEIVLPTSSKFYRCQRAGMIETIDRSTASQEWIPFFERICWDLYREVDRELLSW</sequence>
<dbReference type="Proteomes" id="UP000238937">
    <property type="component" value="Unassembled WGS sequence"/>
</dbReference>
<dbReference type="RefSeq" id="WP_106299822.1">
    <property type="nucleotide sequence ID" value="NZ_PVWO01000013.1"/>
</dbReference>
<name>A0A2T1GMK5_9CYAN</name>
<dbReference type="EMBL" id="PVWO01000013">
    <property type="protein sequence ID" value="PSB59129.1"/>
    <property type="molecule type" value="Genomic_DNA"/>
</dbReference>
<proteinExistence type="predicted"/>
<evidence type="ECO:0000313" key="2">
    <source>
        <dbReference type="Proteomes" id="UP000238937"/>
    </source>
</evidence>
<keyword evidence="2" id="KW-1185">Reference proteome</keyword>